<keyword evidence="3" id="KW-1185">Reference proteome</keyword>
<dbReference type="OrthoDB" id="5522061at2759"/>
<evidence type="ECO:0000313" key="2">
    <source>
        <dbReference type="EMBL" id="KAF4313528.1"/>
    </source>
</evidence>
<proteinExistence type="predicted"/>
<dbReference type="Proteomes" id="UP000572817">
    <property type="component" value="Unassembled WGS sequence"/>
</dbReference>
<dbReference type="InterPro" id="IPR036113">
    <property type="entry name" value="Asp/Glu-ADT_sf_sub_c"/>
</dbReference>
<dbReference type="GO" id="GO:0006450">
    <property type="term" value="P:regulation of translational fidelity"/>
    <property type="evidence" value="ECO:0007669"/>
    <property type="project" value="InterPro"/>
</dbReference>
<comment type="caution">
    <text evidence="2">The sequence shown here is derived from an EMBL/GenBank/DDBJ whole genome shotgun (WGS) entry which is preliminary data.</text>
</comment>
<feature type="domain" description="Glutamyl-tRNA amidotransferase complex subunit Gta3" evidence="1">
    <location>
        <begin position="69"/>
        <end position="122"/>
    </location>
</feature>
<accession>A0A8H4NAN5</accession>
<dbReference type="InterPro" id="IPR049545">
    <property type="entry name" value="Gta3_dom"/>
</dbReference>
<sequence>MSRTQYAAHGARCTTALLRQRLRHCANPKTSLRYSSSIRSAEEIESLLSKPTWSVKALLPSDSQSTDAPTITPAQLKHLLNLSALPEPKDGEEEAKMLKTLRSQLHFVRAIQEVDTKGVPPLRAIRDETQSAEDEVKISLDAVKGALEQEEVRGKHYKRIQRKDGPINTKGAEDWDVLGHAERRAGKYFVVDSGKS</sequence>
<evidence type="ECO:0000259" key="1">
    <source>
        <dbReference type="Pfam" id="PF20978"/>
    </source>
</evidence>
<dbReference type="PANTHER" id="PTHR15004">
    <property type="entry name" value="GLUTAMYL-TRNA(GLN) AMIDOTRANSFERASE SUBUNIT C, MITOCHONDRIAL"/>
    <property type="match status" value="1"/>
</dbReference>
<dbReference type="GO" id="GO:0070681">
    <property type="term" value="P:glutaminyl-tRNAGln biosynthesis via transamidation"/>
    <property type="evidence" value="ECO:0007669"/>
    <property type="project" value="TreeGrafter"/>
</dbReference>
<dbReference type="GO" id="GO:0005739">
    <property type="term" value="C:mitochondrion"/>
    <property type="evidence" value="ECO:0007669"/>
    <property type="project" value="TreeGrafter"/>
</dbReference>
<dbReference type="InterPro" id="IPR003837">
    <property type="entry name" value="GatC"/>
</dbReference>
<dbReference type="EMBL" id="WWBZ02000001">
    <property type="protein sequence ID" value="KAF4313528.1"/>
    <property type="molecule type" value="Genomic_DNA"/>
</dbReference>
<dbReference type="AlphaFoldDB" id="A0A8H4NAN5"/>
<dbReference type="PANTHER" id="PTHR15004:SF0">
    <property type="entry name" value="GLUTAMYL-TRNA(GLN) AMIDOTRANSFERASE SUBUNIT C, MITOCHONDRIAL"/>
    <property type="match status" value="1"/>
</dbReference>
<protein>
    <recommendedName>
        <fullName evidence="1">Glutamyl-tRNA amidotransferase complex subunit Gta3 domain-containing protein</fullName>
    </recommendedName>
</protein>
<evidence type="ECO:0000313" key="3">
    <source>
        <dbReference type="Proteomes" id="UP000572817"/>
    </source>
</evidence>
<dbReference type="SUPFAM" id="SSF141000">
    <property type="entry name" value="Glu-tRNAGln amidotransferase C subunit"/>
    <property type="match status" value="1"/>
</dbReference>
<dbReference type="Pfam" id="PF20978">
    <property type="entry name" value="Gta3"/>
    <property type="match status" value="1"/>
</dbReference>
<dbReference type="GO" id="GO:0030956">
    <property type="term" value="C:glutamyl-tRNA(Gln) amidotransferase complex"/>
    <property type="evidence" value="ECO:0007669"/>
    <property type="project" value="TreeGrafter"/>
</dbReference>
<gene>
    <name evidence="2" type="ORF">GTA08_BOTSDO00752</name>
</gene>
<name>A0A8H4NAN5_9PEZI</name>
<organism evidence="2 3">
    <name type="scientific">Botryosphaeria dothidea</name>
    <dbReference type="NCBI Taxonomy" id="55169"/>
    <lineage>
        <taxon>Eukaryota</taxon>
        <taxon>Fungi</taxon>
        <taxon>Dikarya</taxon>
        <taxon>Ascomycota</taxon>
        <taxon>Pezizomycotina</taxon>
        <taxon>Dothideomycetes</taxon>
        <taxon>Dothideomycetes incertae sedis</taxon>
        <taxon>Botryosphaeriales</taxon>
        <taxon>Botryosphaeriaceae</taxon>
        <taxon>Botryosphaeria</taxon>
    </lineage>
</organism>
<reference evidence="2" key="1">
    <citation type="submission" date="2020-04" db="EMBL/GenBank/DDBJ databases">
        <title>Genome Assembly and Annotation of Botryosphaeria dothidea sdau 11-99, a Latent Pathogen of Apple Fruit Ring Rot in China.</title>
        <authorList>
            <person name="Yu C."/>
            <person name="Diao Y."/>
            <person name="Lu Q."/>
            <person name="Zhao J."/>
            <person name="Cui S."/>
            <person name="Peng C."/>
            <person name="He B."/>
            <person name="Liu H."/>
        </authorList>
    </citation>
    <scope>NUCLEOTIDE SEQUENCE [LARGE SCALE GENOMIC DNA]</scope>
    <source>
        <strain evidence="2">Sdau11-99</strain>
    </source>
</reference>
<dbReference type="GO" id="GO:0032543">
    <property type="term" value="P:mitochondrial translation"/>
    <property type="evidence" value="ECO:0007669"/>
    <property type="project" value="TreeGrafter"/>
</dbReference>